<evidence type="ECO:0000313" key="2">
    <source>
        <dbReference type="Proteomes" id="UP001224812"/>
    </source>
</evidence>
<reference evidence="1 2" key="1">
    <citation type="journal article" date="2023" name="Front. Microbiol.">
        <title>Phylogeography and host specificity of Pasteurellaceae pathogenic to sea-farmed fish in the north-east Atlantic.</title>
        <authorList>
            <person name="Gulla S."/>
            <person name="Colquhoun D.J."/>
            <person name="Olsen A.B."/>
            <person name="Spilsberg B."/>
            <person name="Lagesen K."/>
            <person name="Aakesson C.P."/>
            <person name="Strom S."/>
            <person name="Manji F."/>
            <person name="Birkbeck T.H."/>
            <person name="Nilsen H.K."/>
        </authorList>
    </citation>
    <scope>NUCLEOTIDE SEQUENCE [LARGE SCALE GENOMIC DNA]</scope>
    <source>
        <strain evidence="1 2">VIO11850</strain>
    </source>
</reference>
<dbReference type="EMBL" id="JASAVS010000026">
    <property type="protein sequence ID" value="MDP8086214.1"/>
    <property type="molecule type" value="Genomic_DNA"/>
</dbReference>
<dbReference type="InterPro" id="IPR019289">
    <property type="entry name" value="Phage_tail_E/E"/>
</dbReference>
<keyword evidence="2" id="KW-1185">Reference proteome</keyword>
<sequence length="108" mass="12508">MTNAATGILNNFRIFKTYKLKYHIYSASGEIIEEIEIRRMNLKDKEAFENKRFDPQSDETKMIKFLLSQLTKIVPEDLDYMDNDDINGVSEVLLELIGVAEKSEKSVD</sequence>
<name>A0ABT9JN21_9PAST</name>
<proteinExistence type="predicted"/>
<evidence type="ECO:0000313" key="1">
    <source>
        <dbReference type="EMBL" id="MDP8086214.1"/>
    </source>
</evidence>
<accession>A0ABT9JN21</accession>
<dbReference type="Pfam" id="PF10109">
    <property type="entry name" value="Phage_TAC_7"/>
    <property type="match status" value="1"/>
</dbReference>
<dbReference type="RefSeq" id="WP_306383998.1">
    <property type="nucleotide sequence ID" value="NZ_JASAVR010000025.1"/>
</dbReference>
<dbReference type="Proteomes" id="UP001224812">
    <property type="component" value="Unassembled WGS sequence"/>
</dbReference>
<organism evidence="1 2">
    <name type="scientific">Phocoenobacter skyensis</name>
    <dbReference type="NCBI Taxonomy" id="97481"/>
    <lineage>
        <taxon>Bacteria</taxon>
        <taxon>Pseudomonadati</taxon>
        <taxon>Pseudomonadota</taxon>
        <taxon>Gammaproteobacteria</taxon>
        <taxon>Pasteurellales</taxon>
        <taxon>Pasteurellaceae</taxon>
        <taxon>Phocoenobacter</taxon>
    </lineage>
</organism>
<protein>
    <submittedName>
        <fullName evidence="1">Phage tail assembly protein</fullName>
    </submittedName>
</protein>
<gene>
    <name evidence="1" type="ORF">QJT92_09820</name>
</gene>
<comment type="caution">
    <text evidence="1">The sequence shown here is derived from an EMBL/GenBank/DDBJ whole genome shotgun (WGS) entry which is preliminary data.</text>
</comment>